<gene>
    <name evidence="1" type="ORF">HMPREF9456_02373</name>
</gene>
<reference evidence="1 2" key="1">
    <citation type="submission" date="2011-04" db="EMBL/GenBank/DDBJ databases">
        <title>The Genome Sequence of Dysgonomonas mossii DSM 22836.</title>
        <authorList>
            <consortium name="The Broad Institute Genome Sequencing Platform"/>
            <person name="Earl A."/>
            <person name="Ward D."/>
            <person name="Feldgarden M."/>
            <person name="Gevers D."/>
            <person name="Pudlo N."/>
            <person name="Martens E."/>
            <person name="Allen-Vercoe E."/>
            <person name="Young S.K."/>
            <person name="Zeng Q."/>
            <person name="Gargeya S."/>
            <person name="Fitzgerald M."/>
            <person name="Haas B."/>
            <person name="Abouelleil A."/>
            <person name="Alvarado L."/>
            <person name="Arachchi H.M."/>
            <person name="Berlin A."/>
            <person name="Brown A."/>
            <person name="Chapman S.B."/>
            <person name="Chen Z."/>
            <person name="Dunbar C."/>
            <person name="Freedman E."/>
            <person name="Gearin G."/>
            <person name="Gellesch M."/>
            <person name="Goldberg J."/>
            <person name="Griggs A."/>
            <person name="Gujja S."/>
            <person name="Heiman D."/>
            <person name="Howarth C."/>
            <person name="Larson L."/>
            <person name="Lui A."/>
            <person name="MacDonald P.J.P."/>
            <person name="Mehta T."/>
            <person name="Montmayeur A."/>
            <person name="Murphy C."/>
            <person name="Neiman D."/>
            <person name="Pearson M."/>
            <person name="Priest M."/>
            <person name="Roberts A."/>
            <person name="Saif S."/>
            <person name="Shea T."/>
            <person name="Shenoy N."/>
            <person name="Sisk P."/>
            <person name="Stolte C."/>
            <person name="Sykes S."/>
            <person name="Yandava C."/>
            <person name="Wortman J."/>
            <person name="Nusbaum C."/>
            <person name="Birren B."/>
        </authorList>
    </citation>
    <scope>NUCLEOTIDE SEQUENCE [LARGE SCALE GENOMIC DNA]</scope>
    <source>
        <strain evidence="1 2">DSM 22836</strain>
    </source>
</reference>
<keyword evidence="2" id="KW-1185">Reference proteome</keyword>
<dbReference type="Proteomes" id="UP000006420">
    <property type="component" value="Unassembled WGS sequence"/>
</dbReference>
<dbReference type="STRING" id="742767.HMPREF9456_02373"/>
<dbReference type="AlphaFoldDB" id="F8X1X5"/>
<dbReference type="PANTHER" id="PTHR35145">
    <property type="entry name" value="CYTOPLASMIC PROTEIN-RELATED"/>
    <property type="match status" value="1"/>
</dbReference>
<dbReference type="EMBL" id="ADLW01000010">
    <property type="protein sequence ID" value="EGK06109.1"/>
    <property type="molecule type" value="Genomic_DNA"/>
</dbReference>
<dbReference type="GeneID" id="78083000"/>
<name>F8X1X5_9BACT</name>
<proteinExistence type="predicted"/>
<evidence type="ECO:0000313" key="2">
    <source>
        <dbReference type="Proteomes" id="UP000006420"/>
    </source>
</evidence>
<organism evidence="1 2">
    <name type="scientific">Dysgonomonas mossii DSM 22836</name>
    <dbReference type="NCBI Taxonomy" id="742767"/>
    <lineage>
        <taxon>Bacteria</taxon>
        <taxon>Pseudomonadati</taxon>
        <taxon>Bacteroidota</taxon>
        <taxon>Bacteroidia</taxon>
        <taxon>Bacteroidales</taxon>
        <taxon>Dysgonomonadaceae</taxon>
        <taxon>Dysgonomonas</taxon>
    </lineage>
</organism>
<accession>F8X1X5</accession>
<evidence type="ECO:0008006" key="3">
    <source>
        <dbReference type="Google" id="ProtNLM"/>
    </source>
</evidence>
<dbReference type="InterPro" id="IPR007351">
    <property type="entry name" value="YjbR"/>
</dbReference>
<dbReference type="InterPro" id="IPR038056">
    <property type="entry name" value="YjbR-like_sf"/>
</dbReference>
<dbReference type="Pfam" id="PF04237">
    <property type="entry name" value="YjbR"/>
    <property type="match status" value="1"/>
</dbReference>
<dbReference type="eggNOG" id="COG2315">
    <property type="taxonomic scope" value="Bacteria"/>
</dbReference>
<dbReference type="InterPro" id="IPR058532">
    <property type="entry name" value="YjbR/MT2646/Rv2570-like"/>
</dbReference>
<dbReference type="PANTHER" id="PTHR35145:SF1">
    <property type="entry name" value="CYTOPLASMIC PROTEIN"/>
    <property type="match status" value="1"/>
</dbReference>
<dbReference type="Gene3D" id="3.90.1150.30">
    <property type="match status" value="1"/>
</dbReference>
<comment type="caution">
    <text evidence="1">The sequence shown here is derived from an EMBL/GenBank/DDBJ whole genome shotgun (WGS) entry which is preliminary data.</text>
</comment>
<sequence>MNIEEFREYCLSIKGSEEQFSLQTKKILVFKVVSKVFAYLLIEPEDSIFKAYLKCDPERSVELRESYHGINPDKFVTLMWNWITLESDVPDELIKELIQHSADEVIKKLPKKKQEEYRLL</sequence>
<dbReference type="SUPFAM" id="SSF142906">
    <property type="entry name" value="YjbR-like"/>
    <property type="match status" value="1"/>
</dbReference>
<dbReference type="OrthoDB" id="9789813at2"/>
<dbReference type="RefSeq" id="WP_006843743.1">
    <property type="nucleotide sequence ID" value="NZ_AQWJ01000015.1"/>
</dbReference>
<protein>
    <recommendedName>
        <fullName evidence="3">MmcQ/YjbR family DNA-binding protein</fullName>
    </recommendedName>
</protein>
<evidence type="ECO:0000313" key="1">
    <source>
        <dbReference type="EMBL" id="EGK06109.1"/>
    </source>
</evidence>
<dbReference type="HOGENOM" id="CLU_105851_1_1_10"/>